<evidence type="ECO:0000256" key="2">
    <source>
        <dbReference type="ARBA" id="ARBA00008420"/>
    </source>
</evidence>
<evidence type="ECO:0000256" key="1">
    <source>
        <dbReference type="ARBA" id="ARBA00004761"/>
    </source>
</evidence>
<dbReference type="Gene3D" id="3.40.50.300">
    <property type="entry name" value="P-loop containing nucleotide triphosphate hydrolases"/>
    <property type="match status" value="1"/>
</dbReference>
<dbReference type="Pfam" id="PF13671">
    <property type="entry name" value="AAA_33"/>
    <property type="match status" value="1"/>
</dbReference>
<dbReference type="InterPro" id="IPR006001">
    <property type="entry name" value="Therm_gnt_kin"/>
</dbReference>
<evidence type="ECO:0000256" key="8">
    <source>
        <dbReference type="ARBA" id="ARBA00048090"/>
    </source>
</evidence>
<comment type="caution">
    <text evidence="10">The sequence shown here is derived from an EMBL/GenBank/DDBJ whole genome shotgun (WGS) entry which is preliminary data.</text>
</comment>
<name>A0A4U1L4L2_9SPHN</name>
<dbReference type="GO" id="GO:0005524">
    <property type="term" value="F:ATP binding"/>
    <property type="evidence" value="ECO:0007669"/>
    <property type="project" value="UniProtKB-KW"/>
</dbReference>
<reference evidence="10 11" key="1">
    <citation type="submission" date="2019-04" db="EMBL/GenBank/DDBJ databases">
        <authorList>
            <person name="Yang Y."/>
            <person name="Wei D."/>
        </authorList>
    </citation>
    <scope>NUCLEOTIDE SEQUENCE [LARGE SCALE GENOMIC DNA]</scope>
    <source>
        <strain evidence="10 11">L-1-4w-11</strain>
    </source>
</reference>
<comment type="catalytic activity">
    <reaction evidence="8 9">
        <text>D-gluconate + ATP = 6-phospho-D-gluconate + ADP + H(+)</text>
        <dbReference type="Rhea" id="RHEA:19433"/>
        <dbReference type="ChEBI" id="CHEBI:15378"/>
        <dbReference type="ChEBI" id="CHEBI:18391"/>
        <dbReference type="ChEBI" id="CHEBI:30616"/>
        <dbReference type="ChEBI" id="CHEBI:58759"/>
        <dbReference type="ChEBI" id="CHEBI:456216"/>
        <dbReference type="EC" id="2.7.1.12"/>
    </reaction>
</comment>
<dbReference type="OrthoDB" id="9795716at2"/>
<sequence length="170" mass="17774">MSGRIVVMGVSGCGKSTLAQGLADALGWTFIEGDLLHPPENVARMAAGIALDDAARHPFLCNVADALRAAPAGAVAACSALKRSYRDLVRARAGEVVFVLPTVTRQTLAARMEQRSDHFMPASLLNSQLATLELPGSDEDAVTVDGDLSVAAQVAAVLRARSWTRGSYAA</sequence>
<comment type="pathway">
    <text evidence="1">Carbohydrate acid metabolism.</text>
</comment>
<evidence type="ECO:0000256" key="6">
    <source>
        <dbReference type="ARBA" id="ARBA00022777"/>
    </source>
</evidence>
<dbReference type="GO" id="GO:0046316">
    <property type="term" value="F:gluconokinase activity"/>
    <property type="evidence" value="ECO:0007669"/>
    <property type="project" value="UniProtKB-EC"/>
</dbReference>
<dbReference type="GO" id="GO:0005975">
    <property type="term" value="P:carbohydrate metabolic process"/>
    <property type="evidence" value="ECO:0007669"/>
    <property type="project" value="InterPro"/>
</dbReference>
<gene>
    <name evidence="10" type="ORF">FBR43_10805</name>
</gene>
<dbReference type="AlphaFoldDB" id="A0A4U1L4L2"/>
<keyword evidence="7 9" id="KW-0067">ATP-binding</keyword>
<evidence type="ECO:0000256" key="9">
    <source>
        <dbReference type="RuleBase" id="RU363066"/>
    </source>
</evidence>
<accession>A0A4U1L4L2</accession>
<evidence type="ECO:0000313" key="10">
    <source>
        <dbReference type="EMBL" id="TKD51190.1"/>
    </source>
</evidence>
<keyword evidence="6 9" id="KW-0418">Kinase</keyword>
<dbReference type="NCBIfam" id="TIGR01313">
    <property type="entry name" value="therm_gnt_kin"/>
    <property type="match status" value="1"/>
</dbReference>
<dbReference type="RefSeq" id="WP_136943138.1">
    <property type="nucleotide sequence ID" value="NZ_SWKR01000002.1"/>
</dbReference>
<organism evidence="10 11">
    <name type="scientific">Sphingomonas baiyangensis</name>
    <dbReference type="NCBI Taxonomy" id="2572576"/>
    <lineage>
        <taxon>Bacteria</taxon>
        <taxon>Pseudomonadati</taxon>
        <taxon>Pseudomonadota</taxon>
        <taxon>Alphaproteobacteria</taxon>
        <taxon>Sphingomonadales</taxon>
        <taxon>Sphingomonadaceae</taxon>
        <taxon>Sphingomonas</taxon>
    </lineage>
</organism>
<dbReference type="PANTHER" id="PTHR43442:SF3">
    <property type="entry name" value="GLUCONOKINASE-RELATED"/>
    <property type="match status" value="1"/>
</dbReference>
<dbReference type="EC" id="2.7.1.12" evidence="3 9"/>
<evidence type="ECO:0000256" key="4">
    <source>
        <dbReference type="ARBA" id="ARBA00022679"/>
    </source>
</evidence>
<evidence type="ECO:0000256" key="3">
    <source>
        <dbReference type="ARBA" id="ARBA00012054"/>
    </source>
</evidence>
<dbReference type="PANTHER" id="PTHR43442">
    <property type="entry name" value="GLUCONOKINASE-RELATED"/>
    <property type="match status" value="1"/>
</dbReference>
<dbReference type="EMBL" id="SWKR01000002">
    <property type="protein sequence ID" value="TKD51190.1"/>
    <property type="molecule type" value="Genomic_DNA"/>
</dbReference>
<keyword evidence="5 9" id="KW-0547">Nucleotide-binding</keyword>
<keyword evidence="4 9" id="KW-0808">Transferase</keyword>
<proteinExistence type="inferred from homology"/>
<keyword evidence="11" id="KW-1185">Reference proteome</keyword>
<evidence type="ECO:0000256" key="7">
    <source>
        <dbReference type="ARBA" id="ARBA00022840"/>
    </source>
</evidence>
<dbReference type="CDD" id="cd02021">
    <property type="entry name" value="GntK"/>
    <property type="match status" value="1"/>
</dbReference>
<protein>
    <recommendedName>
        <fullName evidence="3 9">Gluconokinase</fullName>
        <ecNumber evidence="3 9">2.7.1.12</ecNumber>
    </recommendedName>
</protein>
<evidence type="ECO:0000256" key="5">
    <source>
        <dbReference type="ARBA" id="ARBA00022741"/>
    </source>
</evidence>
<dbReference type="GO" id="GO:0005737">
    <property type="term" value="C:cytoplasm"/>
    <property type="evidence" value="ECO:0007669"/>
    <property type="project" value="TreeGrafter"/>
</dbReference>
<dbReference type="InterPro" id="IPR027417">
    <property type="entry name" value="P-loop_NTPase"/>
</dbReference>
<dbReference type="SUPFAM" id="SSF52540">
    <property type="entry name" value="P-loop containing nucleoside triphosphate hydrolases"/>
    <property type="match status" value="1"/>
</dbReference>
<comment type="similarity">
    <text evidence="2 9">Belongs to the gluconokinase GntK/GntV family.</text>
</comment>
<evidence type="ECO:0000313" key="11">
    <source>
        <dbReference type="Proteomes" id="UP000309138"/>
    </source>
</evidence>
<dbReference type="Proteomes" id="UP000309138">
    <property type="component" value="Unassembled WGS sequence"/>
</dbReference>